<dbReference type="EMBL" id="BMAV01026052">
    <property type="protein sequence ID" value="GFS46946.1"/>
    <property type="molecule type" value="Genomic_DNA"/>
</dbReference>
<sequence length="100" mass="11716">MRMKAEKQKRFEEERCKKMDEQNQLLNEDKEKSDEDIEVPQAIEKVLVFKSEQAQMLSVDPDVVEQPVAVEEKKGLSNVLFISDEEEIAEEKPKLPKRKL</sequence>
<name>A0A8X6J8T8_9ARAC</name>
<keyword evidence="3" id="KW-1185">Reference proteome</keyword>
<dbReference type="AlphaFoldDB" id="A0A8X6J8T8"/>
<feature type="region of interest" description="Disordered" evidence="1">
    <location>
        <begin position="1"/>
        <end position="35"/>
    </location>
</feature>
<dbReference type="Proteomes" id="UP000886998">
    <property type="component" value="Unassembled WGS sequence"/>
</dbReference>
<organism evidence="2 3">
    <name type="scientific">Trichonephila inaurata madagascariensis</name>
    <dbReference type="NCBI Taxonomy" id="2747483"/>
    <lineage>
        <taxon>Eukaryota</taxon>
        <taxon>Metazoa</taxon>
        <taxon>Ecdysozoa</taxon>
        <taxon>Arthropoda</taxon>
        <taxon>Chelicerata</taxon>
        <taxon>Arachnida</taxon>
        <taxon>Araneae</taxon>
        <taxon>Araneomorphae</taxon>
        <taxon>Entelegynae</taxon>
        <taxon>Araneoidea</taxon>
        <taxon>Nephilidae</taxon>
        <taxon>Trichonephila</taxon>
        <taxon>Trichonephila inaurata</taxon>
    </lineage>
</organism>
<accession>A0A8X6J8T8</accession>
<evidence type="ECO:0000256" key="1">
    <source>
        <dbReference type="SAM" id="MobiDB-lite"/>
    </source>
</evidence>
<protein>
    <submittedName>
        <fullName evidence="2">Uncharacterized protein</fullName>
    </submittedName>
</protein>
<proteinExistence type="predicted"/>
<comment type="caution">
    <text evidence="2">The sequence shown here is derived from an EMBL/GenBank/DDBJ whole genome shotgun (WGS) entry which is preliminary data.</text>
</comment>
<feature type="compositionally biased region" description="Basic and acidic residues" evidence="1">
    <location>
        <begin position="1"/>
        <end position="33"/>
    </location>
</feature>
<gene>
    <name evidence="2" type="ORF">TNIN_63461</name>
</gene>
<dbReference type="OrthoDB" id="10450157at2759"/>
<reference evidence="2" key="1">
    <citation type="submission" date="2020-08" db="EMBL/GenBank/DDBJ databases">
        <title>Multicomponent nature underlies the extraordinary mechanical properties of spider dragline silk.</title>
        <authorList>
            <person name="Kono N."/>
            <person name="Nakamura H."/>
            <person name="Mori M."/>
            <person name="Yoshida Y."/>
            <person name="Ohtoshi R."/>
            <person name="Malay A.D."/>
            <person name="Moran D.A.P."/>
            <person name="Tomita M."/>
            <person name="Numata K."/>
            <person name="Arakawa K."/>
        </authorList>
    </citation>
    <scope>NUCLEOTIDE SEQUENCE</scope>
</reference>
<evidence type="ECO:0000313" key="3">
    <source>
        <dbReference type="Proteomes" id="UP000886998"/>
    </source>
</evidence>
<evidence type="ECO:0000313" key="2">
    <source>
        <dbReference type="EMBL" id="GFS46946.1"/>
    </source>
</evidence>